<proteinExistence type="inferred from homology"/>
<dbReference type="GO" id="GO:0006310">
    <property type="term" value="P:DNA recombination"/>
    <property type="evidence" value="ECO:0007669"/>
    <property type="project" value="UniProtKB-UniRule"/>
</dbReference>
<dbReference type="InterPro" id="IPR022572">
    <property type="entry name" value="DNA_rep/recomb_RecO_N"/>
</dbReference>
<evidence type="ECO:0000256" key="7">
    <source>
        <dbReference type="HAMAP-Rule" id="MF_00201"/>
    </source>
</evidence>
<dbReference type="Proteomes" id="UP000775179">
    <property type="component" value="Unassembled WGS sequence"/>
</dbReference>
<dbReference type="InterPro" id="IPR042242">
    <property type="entry name" value="RecO_C"/>
</dbReference>
<reference evidence="9 10" key="1">
    <citation type="submission" date="2021-08" db="EMBL/GenBank/DDBJ databases">
        <title>Genome sequence analysis of Clostridium chauvoei strains of European origin and evaluation of typing options for outbreak investigations.</title>
        <authorList>
            <person name="Abdel-Glil M."/>
            <person name="Thomas P."/>
            <person name="Seyboldt C."/>
        </authorList>
    </citation>
    <scope>NUCLEOTIDE SEQUENCE [LARGE SCALE GENOMIC DNA]</scope>
    <source>
        <strain evidence="9 10">S0260-09</strain>
    </source>
</reference>
<dbReference type="InterPro" id="IPR012340">
    <property type="entry name" value="NA-bd_OB-fold"/>
</dbReference>
<name>A0ABD4RFH2_9CLOT</name>
<evidence type="ECO:0000256" key="4">
    <source>
        <dbReference type="ARBA" id="ARBA00023172"/>
    </source>
</evidence>
<organism evidence="9 10">
    <name type="scientific">Clostridium chauvoei</name>
    <dbReference type="NCBI Taxonomy" id="46867"/>
    <lineage>
        <taxon>Bacteria</taxon>
        <taxon>Bacillati</taxon>
        <taxon>Bacillota</taxon>
        <taxon>Clostridia</taxon>
        <taxon>Eubacteriales</taxon>
        <taxon>Clostridiaceae</taxon>
        <taxon>Clostridium</taxon>
    </lineage>
</organism>
<evidence type="ECO:0000256" key="6">
    <source>
        <dbReference type="ARBA" id="ARBA00033409"/>
    </source>
</evidence>
<comment type="function">
    <text evidence="7">Involved in DNA repair and RecF pathway recombination.</text>
</comment>
<dbReference type="SUPFAM" id="SSF57863">
    <property type="entry name" value="ArfGap/RecO-like zinc finger"/>
    <property type="match status" value="1"/>
</dbReference>
<dbReference type="NCBIfam" id="TIGR00613">
    <property type="entry name" value="reco"/>
    <property type="match status" value="1"/>
</dbReference>
<dbReference type="HAMAP" id="MF_00201">
    <property type="entry name" value="RecO"/>
    <property type="match status" value="1"/>
</dbReference>
<dbReference type="SUPFAM" id="SSF50249">
    <property type="entry name" value="Nucleic acid-binding proteins"/>
    <property type="match status" value="1"/>
</dbReference>
<evidence type="ECO:0000256" key="5">
    <source>
        <dbReference type="ARBA" id="ARBA00023204"/>
    </source>
</evidence>
<dbReference type="InterPro" id="IPR003717">
    <property type="entry name" value="RecO"/>
</dbReference>
<protein>
    <recommendedName>
        <fullName evidence="2 7">DNA repair protein RecO</fullName>
    </recommendedName>
    <alternativeName>
        <fullName evidence="6 7">Recombination protein O</fullName>
    </alternativeName>
</protein>
<sequence length="249" mass="28592">MVFLSLYKTNAVIIKTKEFKENDKLVWLYTEELGKITTIAKGSRKSKSKFLSLTLPLCYGEYVVFKGKSLYNLQEGKIINSFQGLLNNLDKLTYSSYLCELIDICVQEGDIDKSLFKEFLTCMYLLDTDALDYELLIRSFELKLLKATGYGLNLEECSICRKKIGITNYISLSNYGGVCENCNREHGLYISKPAYNALKFLSNTPMDKIYRLNVNSEIKKDLSKVTTFIISSNYSKKPKSLEMLNYIKE</sequence>
<dbReference type="Gene3D" id="2.40.50.140">
    <property type="entry name" value="Nucleic acid-binding proteins"/>
    <property type="match status" value="1"/>
</dbReference>
<dbReference type="AlphaFoldDB" id="A0ABD4RFH2"/>
<dbReference type="GO" id="GO:0006281">
    <property type="term" value="P:DNA repair"/>
    <property type="evidence" value="ECO:0007669"/>
    <property type="project" value="UniProtKB-UniRule"/>
</dbReference>
<dbReference type="Pfam" id="PF11967">
    <property type="entry name" value="RecO_N"/>
    <property type="match status" value="1"/>
</dbReference>
<evidence type="ECO:0000313" key="10">
    <source>
        <dbReference type="Proteomes" id="UP000775179"/>
    </source>
</evidence>
<comment type="similarity">
    <text evidence="1 7">Belongs to the RecO family.</text>
</comment>
<evidence type="ECO:0000256" key="3">
    <source>
        <dbReference type="ARBA" id="ARBA00022763"/>
    </source>
</evidence>
<dbReference type="InterPro" id="IPR037278">
    <property type="entry name" value="ARFGAP/RecO"/>
</dbReference>
<evidence type="ECO:0000256" key="1">
    <source>
        <dbReference type="ARBA" id="ARBA00007452"/>
    </source>
</evidence>
<dbReference type="Pfam" id="PF02565">
    <property type="entry name" value="RecO_C"/>
    <property type="match status" value="1"/>
</dbReference>
<feature type="domain" description="DNA replication/recombination mediator RecO N-terminal" evidence="8">
    <location>
        <begin position="6"/>
        <end position="82"/>
    </location>
</feature>
<keyword evidence="5 7" id="KW-0234">DNA repair</keyword>
<dbReference type="KEGG" id="cchv:BTM20_05435"/>
<accession>A0ABD4RFH2</accession>
<gene>
    <name evidence="7 9" type="primary">recO</name>
    <name evidence="9" type="ORF">K4H94_03395</name>
</gene>
<dbReference type="EMBL" id="JAIFTX010000005">
    <property type="protein sequence ID" value="MBX7290096.1"/>
    <property type="molecule type" value="Genomic_DNA"/>
</dbReference>
<evidence type="ECO:0000259" key="8">
    <source>
        <dbReference type="Pfam" id="PF11967"/>
    </source>
</evidence>
<dbReference type="PANTHER" id="PTHR33991">
    <property type="entry name" value="DNA REPAIR PROTEIN RECO"/>
    <property type="match status" value="1"/>
</dbReference>
<dbReference type="GeneID" id="66301300"/>
<keyword evidence="3 7" id="KW-0227">DNA damage</keyword>
<evidence type="ECO:0000313" key="9">
    <source>
        <dbReference type="EMBL" id="MBX7290096.1"/>
    </source>
</evidence>
<dbReference type="PANTHER" id="PTHR33991:SF1">
    <property type="entry name" value="DNA REPAIR PROTEIN RECO"/>
    <property type="match status" value="1"/>
</dbReference>
<keyword evidence="4 7" id="KW-0233">DNA recombination</keyword>
<evidence type="ECO:0000256" key="2">
    <source>
        <dbReference type="ARBA" id="ARBA00021310"/>
    </source>
</evidence>
<comment type="caution">
    <text evidence="9">The sequence shown here is derived from an EMBL/GenBank/DDBJ whole genome shotgun (WGS) entry which is preliminary data.</text>
</comment>
<dbReference type="RefSeq" id="WP_021875294.1">
    <property type="nucleotide sequence ID" value="NZ_CP018624.1"/>
</dbReference>
<dbReference type="Gene3D" id="1.20.1440.120">
    <property type="entry name" value="Recombination protein O, C-terminal domain"/>
    <property type="match status" value="1"/>
</dbReference>